<keyword evidence="4" id="KW-1185">Reference proteome</keyword>
<comment type="caution">
    <text evidence="3">The sequence shown here is derived from an EMBL/GenBank/DDBJ whole genome shotgun (WGS) entry which is preliminary data.</text>
</comment>
<evidence type="ECO:0000313" key="4">
    <source>
        <dbReference type="Proteomes" id="UP000282125"/>
    </source>
</evidence>
<feature type="domain" description="Integrase catalytic" evidence="2">
    <location>
        <begin position="2"/>
        <end position="43"/>
    </location>
</feature>
<name>A0A3P3DD88_9RHOB</name>
<evidence type="ECO:0000313" key="3">
    <source>
        <dbReference type="EMBL" id="RRH72289.1"/>
    </source>
</evidence>
<evidence type="ECO:0000259" key="2">
    <source>
        <dbReference type="Pfam" id="PF13683"/>
    </source>
</evidence>
<accession>A0A3P3DD88</accession>
<evidence type="ECO:0000256" key="1">
    <source>
        <dbReference type="SAM" id="MobiDB-lite"/>
    </source>
</evidence>
<dbReference type="OrthoDB" id="9813285at2"/>
<reference evidence="3 4" key="1">
    <citation type="submission" date="2018-11" db="EMBL/GenBank/DDBJ databases">
        <title>Gemmobacter sp. nov., YIM 102744-1 draft genome.</title>
        <authorList>
            <person name="Li G."/>
            <person name="Jiang Y."/>
        </authorList>
    </citation>
    <scope>NUCLEOTIDE SEQUENCE [LARGE SCALE GENOMIC DNA]</scope>
    <source>
        <strain evidence="3 4">YIM 102744-1</strain>
    </source>
</reference>
<feature type="non-terminal residue" evidence="3">
    <location>
        <position position="1"/>
    </location>
</feature>
<proteinExistence type="predicted"/>
<dbReference type="Pfam" id="PF13683">
    <property type="entry name" value="rve_3"/>
    <property type="match status" value="1"/>
</dbReference>
<dbReference type="RefSeq" id="WP_148097635.1">
    <property type="nucleotide sequence ID" value="NZ_RRAZ01000025.1"/>
</dbReference>
<gene>
    <name evidence="3" type="ORF">EG244_15000</name>
</gene>
<feature type="region of interest" description="Disordered" evidence="1">
    <location>
        <begin position="27"/>
        <end position="67"/>
    </location>
</feature>
<organism evidence="3 4">
    <name type="scientific">Falsigemmobacter faecalis</name>
    <dbReference type="NCBI Taxonomy" id="2488730"/>
    <lineage>
        <taxon>Bacteria</taxon>
        <taxon>Pseudomonadati</taxon>
        <taxon>Pseudomonadota</taxon>
        <taxon>Alphaproteobacteria</taxon>
        <taxon>Rhodobacterales</taxon>
        <taxon>Paracoccaceae</taxon>
        <taxon>Falsigemmobacter</taxon>
    </lineage>
</organism>
<dbReference type="AlphaFoldDB" id="A0A3P3DD88"/>
<dbReference type="EMBL" id="RRAZ01000025">
    <property type="protein sequence ID" value="RRH72289.1"/>
    <property type="molecule type" value="Genomic_DNA"/>
</dbReference>
<dbReference type="InterPro" id="IPR001584">
    <property type="entry name" value="Integrase_cat-core"/>
</dbReference>
<dbReference type="GO" id="GO:0015074">
    <property type="term" value="P:DNA integration"/>
    <property type="evidence" value="ECO:0007669"/>
    <property type="project" value="InterPro"/>
</dbReference>
<sequence length="67" mass="6998">RFGEECLSAHGCMTLANAKEKMETWLSDDNTERPHGAIGDKTPCELANPGPASGPSPGQTPENSSLG</sequence>
<dbReference type="Proteomes" id="UP000282125">
    <property type="component" value="Unassembled WGS sequence"/>
</dbReference>
<protein>
    <recommendedName>
        <fullName evidence="2">Integrase catalytic domain-containing protein</fullName>
    </recommendedName>
</protein>